<feature type="transmembrane region" description="Helical" evidence="15">
    <location>
        <begin position="284"/>
        <end position="305"/>
    </location>
</feature>
<comment type="caution">
    <text evidence="18">The sequence shown here is derived from an EMBL/GenBank/DDBJ whole genome shotgun (WGS) entry which is preliminary data.</text>
</comment>
<evidence type="ECO:0000256" key="6">
    <source>
        <dbReference type="ARBA" id="ARBA00023018"/>
    </source>
</evidence>
<dbReference type="InterPro" id="IPR006202">
    <property type="entry name" value="Neur_chan_lig-bd"/>
</dbReference>
<evidence type="ECO:0000256" key="3">
    <source>
        <dbReference type="ARBA" id="ARBA00022475"/>
    </source>
</evidence>
<feature type="signal peptide" evidence="15">
    <location>
        <begin position="1"/>
        <end position="23"/>
    </location>
</feature>
<keyword evidence="8 15" id="KW-0472">Membrane</keyword>
<keyword evidence="19" id="KW-1185">Reference proteome</keyword>
<evidence type="ECO:0000256" key="1">
    <source>
        <dbReference type="ARBA" id="ARBA00009237"/>
    </source>
</evidence>
<feature type="domain" description="Neurotransmitter-gated ion-channel ligand-binding" evidence="16">
    <location>
        <begin position="41"/>
        <end position="251"/>
    </location>
</feature>
<keyword evidence="6" id="KW-0770">Synapse</keyword>
<evidence type="ECO:0000256" key="14">
    <source>
        <dbReference type="ARBA" id="ARBA00034099"/>
    </source>
</evidence>
<dbReference type="InterPro" id="IPR006029">
    <property type="entry name" value="Neurotrans-gated_channel_TM"/>
</dbReference>
<dbReference type="PRINTS" id="PR00254">
    <property type="entry name" value="NICOTINICR"/>
</dbReference>
<dbReference type="GO" id="GO:0045211">
    <property type="term" value="C:postsynaptic membrane"/>
    <property type="evidence" value="ECO:0007669"/>
    <property type="project" value="InterPro"/>
</dbReference>
<dbReference type="EMBL" id="RCHS01003740">
    <property type="protein sequence ID" value="RMX39937.1"/>
    <property type="molecule type" value="Genomic_DNA"/>
</dbReference>
<evidence type="ECO:0000313" key="18">
    <source>
        <dbReference type="EMBL" id="RMX39937.1"/>
    </source>
</evidence>
<dbReference type="Pfam" id="PF02932">
    <property type="entry name" value="Neur_chan_memb"/>
    <property type="match status" value="1"/>
</dbReference>
<feature type="transmembrane region" description="Helical" evidence="15">
    <location>
        <begin position="254"/>
        <end position="277"/>
    </location>
</feature>
<keyword evidence="2 15" id="KW-0813">Transport</keyword>
<dbReference type="OrthoDB" id="5975154at2759"/>
<keyword evidence="13 15" id="KW-0407">Ion channel</keyword>
<evidence type="ECO:0000256" key="5">
    <source>
        <dbReference type="ARBA" id="ARBA00022989"/>
    </source>
</evidence>
<dbReference type="SUPFAM" id="SSF63712">
    <property type="entry name" value="Nicotinic receptor ligand binding domain-like"/>
    <property type="match status" value="1"/>
</dbReference>
<feature type="transmembrane region" description="Helical" evidence="15">
    <location>
        <begin position="317"/>
        <end position="345"/>
    </location>
</feature>
<name>A0A3M6TEU0_POCDA</name>
<evidence type="ECO:0008006" key="20">
    <source>
        <dbReference type="Google" id="ProtNLM"/>
    </source>
</evidence>
<comment type="subcellular location">
    <subcellularLocation>
        <location evidence="14">Synaptic cell membrane</location>
        <topology evidence="14">Multi-pass membrane protein</topology>
    </subcellularLocation>
</comment>
<evidence type="ECO:0000256" key="4">
    <source>
        <dbReference type="ARBA" id="ARBA00022692"/>
    </source>
</evidence>
<evidence type="ECO:0000313" key="19">
    <source>
        <dbReference type="Proteomes" id="UP000275408"/>
    </source>
</evidence>
<keyword evidence="7 15" id="KW-0406">Ion transport</keyword>
<dbReference type="CDD" id="cd18997">
    <property type="entry name" value="LGIC_ECD_nAChR"/>
    <property type="match status" value="1"/>
</dbReference>
<sequence>MAIAMARRKFPTFALFTIGLVLSSDVSFRGFFVEGAVNVSEKRLIQQIAKNINPNVRPVLNPSEAVNITLDITFHGVIEMAEKYQILTSSVWVRQRWINQLIRWNTSEYGGLEEISIDSSLLWLPDIVLYNNVFEEFGGRMDNVKTRIRVNSTGHCYWAAPFIFKTSCHFNVRDFPFDEQQCKLKFGSWNLHKGLLDLVPKRNLAPVAKEKVENGEWNLTSIQIKRSEDEYACCPDEKYTDVTFYINLKRRSLFYTYNLIIPNFLIALLAFFSFYIPVECGERISFVITVLLSMTVFLLLVAESIPPTSEAVPVIGMYYTCSIIEVALALVATGISLKVYYSYLYGKGLSPRLRRFLFCRLGPLLWVDTEIVSGAKLAKNKSCLLFKCLKRPKSSVPRDSVISMYNVIENKANLLNGVATTAKNEANLLAVDAQTSAETDITLLETQNSLSGQEIRQRVKKTSTAPEPQHAVSSTLKGYKDTDFHATESRIAAAIVDRAFMVLFILVFFASTLIILLLPFIRKG</sequence>
<dbReference type="PANTHER" id="PTHR18945">
    <property type="entry name" value="NEUROTRANSMITTER GATED ION CHANNEL"/>
    <property type="match status" value="1"/>
</dbReference>
<evidence type="ECO:0000259" key="16">
    <source>
        <dbReference type="Pfam" id="PF02931"/>
    </source>
</evidence>
<evidence type="ECO:0000256" key="13">
    <source>
        <dbReference type="ARBA" id="ARBA00023303"/>
    </source>
</evidence>
<organism evidence="18 19">
    <name type="scientific">Pocillopora damicornis</name>
    <name type="common">Cauliflower coral</name>
    <name type="synonym">Millepora damicornis</name>
    <dbReference type="NCBI Taxonomy" id="46731"/>
    <lineage>
        <taxon>Eukaryota</taxon>
        <taxon>Metazoa</taxon>
        <taxon>Cnidaria</taxon>
        <taxon>Anthozoa</taxon>
        <taxon>Hexacorallia</taxon>
        <taxon>Scleractinia</taxon>
        <taxon>Astrocoeniina</taxon>
        <taxon>Pocilloporidae</taxon>
        <taxon>Pocillopora</taxon>
    </lineage>
</organism>
<keyword evidence="10" id="KW-0675">Receptor</keyword>
<dbReference type="GO" id="GO:0004888">
    <property type="term" value="F:transmembrane signaling receptor activity"/>
    <property type="evidence" value="ECO:0007669"/>
    <property type="project" value="InterPro"/>
</dbReference>
<protein>
    <recommendedName>
        <fullName evidence="20">Neurotransmitter-gated ion-channel ligand-binding domain-containing protein</fullName>
    </recommendedName>
</protein>
<keyword evidence="5 15" id="KW-1133">Transmembrane helix</keyword>
<feature type="transmembrane region" description="Helical" evidence="15">
    <location>
        <begin position="499"/>
        <end position="521"/>
    </location>
</feature>
<dbReference type="GO" id="GO:0022848">
    <property type="term" value="F:acetylcholine-gated monoatomic cation-selective channel activity"/>
    <property type="evidence" value="ECO:0007669"/>
    <property type="project" value="InterPro"/>
</dbReference>
<keyword evidence="4 15" id="KW-0812">Transmembrane</keyword>
<dbReference type="CDD" id="cd19051">
    <property type="entry name" value="LGIC_TM_cation"/>
    <property type="match status" value="1"/>
</dbReference>
<dbReference type="InterPro" id="IPR002394">
    <property type="entry name" value="Nicotinic_acetylcholine_rcpt"/>
</dbReference>
<keyword evidence="12" id="KW-1071">Ligand-gated ion channel</keyword>
<dbReference type="InterPro" id="IPR036719">
    <property type="entry name" value="Neuro-gated_channel_TM_sf"/>
</dbReference>
<evidence type="ECO:0000256" key="12">
    <source>
        <dbReference type="ARBA" id="ARBA00023286"/>
    </source>
</evidence>
<feature type="chain" id="PRO_5022266444" description="Neurotransmitter-gated ion-channel ligand-binding domain-containing protein" evidence="15">
    <location>
        <begin position="24"/>
        <end position="524"/>
    </location>
</feature>
<keyword evidence="9" id="KW-1015">Disulfide bond</keyword>
<keyword evidence="3" id="KW-1003">Cell membrane</keyword>
<dbReference type="PRINTS" id="PR00252">
    <property type="entry name" value="NRIONCHANNEL"/>
</dbReference>
<evidence type="ECO:0000256" key="9">
    <source>
        <dbReference type="ARBA" id="ARBA00023157"/>
    </source>
</evidence>
<keyword evidence="15" id="KW-0732">Signal</keyword>
<dbReference type="InterPro" id="IPR038050">
    <property type="entry name" value="Neuro_actylchol_rec"/>
</dbReference>
<dbReference type="SUPFAM" id="SSF90112">
    <property type="entry name" value="Neurotransmitter-gated ion-channel transmembrane pore"/>
    <property type="match status" value="1"/>
</dbReference>
<dbReference type="InterPro" id="IPR006201">
    <property type="entry name" value="Neur_channel"/>
</dbReference>
<proteinExistence type="inferred from homology"/>
<dbReference type="Gene3D" id="2.70.170.10">
    <property type="entry name" value="Neurotransmitter-gated ion-channel ligand-binding domain"/>
    <property type="match status" value="1"/>
</dbReference>
<evidence type="ECO:0000256" key="11">
    <source>
        <dbReference type="ARBA" id="ARBA00023180"/>
    </source>
</evidence>
<feature type="domain" description="Neurotransmitter-gated ion-channel transmembrane" evidence="17">
    <location>
        <begin position="259"/>
        <end position="515"/>
    </location>
</feature>
<dbReference type="AlphaFoldDB" id="A0A3M6TEU0"/>
<evidence type="ECO:0000256" key="8">
    <source>
        <dbReference type="ARBA" id="ARBA00023136"/>
    </source>
</evidence>
<accession>A0A3M6TEU0</accession>
<evidence type="ECO:0000256" key="7">
    <source>
        <dbReference type="ARBA" id="ARBA00023065"/>
    </source>
</evidence>
<evidence type="ECO:0000259" key="17">
    <source>
        <dbReference type="Pfam" id="PF02932"/>
    </source>
</evidence>
<comment type="similarity">
    <text evidence="1">Belongs to the ligand-gated ion channel (TC 1.A.9) family. Acetylcholine receptor (TC 1.A.9.1) subfamily.</text>
</comment>
<dbReference type="InterPro" id="IPR036734">
    <property type="entry name" value="Neur_chan_lig-bd_sf"/>
</dbReference>
<evidence type="ECO:0000256" key="2">
    <source>
        <dbReference type="ARBA" id="ARBA00022448"/>
    </source>
</evidence>
<gene>
    <name evidence="18" type="ORF">pdam_00022017</name>
</gene>
<dbReference type="Gene3D" id="1.20.58.390">
    <property type="entry name" value="Neurotransmitter-gated ion-channel transmembrane domain"/>
    <property type="match status" value="1"/>
</dbReference>
<dbReference type="InterPro" id="IPR018000">
    <property type="entry name" value="Neurotransmitter_ion_chnl_CS"/>
</dbReference>
<dbReference type="Pfam" id="PF02931">
    <property type="entry name" value="Neur_chan_LBD"/>
    <property type="match status" value="1"/>
</dbReference>
<evidence type="ECO:0000256" key="10">
    <source>
        <dbReference type="ARBA" id="ARBA00023170"/>
    </source>
</evidence>
<evidence type="ECO:0000256" key="15">
    <source>
        <dbReference type="RuleBase" id="RU000687"/>
    </source>
</evidence>
<dbReference type="Proteomes" id="UP000275408">
    <property type="component" value="Unassembled WGS sequence"/>
</dbReference>
<dbReference type="PROSITE" id="PS00236">
    <property type="entry name" value="NEUROTR_ION_CHANNEL"/>
    <property type="match status" value="1"/>
</dbReference>
<reference evidence="18 19" key="1">
    <citation type="journal article" date="2018" name="Sci. Rep.">
        <title>Comparative analysis of the Pocillopora damicornis genome highlights role of immune system in coral evolution.</title>
        <authorList>
            <person name="Cunning R."/>
            <person name="Bay R.A."/>
            <person name="Gillette P."/>
            <person name="Baker A.C."/>
            <person name="Traylor-Knowles N."/>
        </authorList>
    </citation>
    <scope>NUCLEOTIDE SEQUENCE [LARGE SCALE GENOMIC DNA]</scope>
    <source>
        <strain evidence="18">RSMAS</strain>
        <tissue evidence="18">Whole animal</tissue>
    </source>
</reference>
<keyword evidence="11" id="KW-0325">Glycoprotein</keyword>
<dbReference type="FunFam" id="2.70.170.10:FF:000016">
    <property type="entry name" value="Nicotinic acetylcholine receptor subunit"/>
    <property type="match status" value="1"/>
</dbReference>
<dbReference type="STRING" id="46731.A0A3M6TEU0"/>
<dbReference type="FunFam" id="1.20.58.390:FF:000131">
    <property type="entry name" value="Predicted protein"/>
    <property type="match status" value="1"/>
</dbReference>